<protein>
    <recommendedName>
        <fullName evidence="3">DUF4649 domain-containing protein</fullName>
    </recommendedName>
</protein>
<dbReference type="RefSeq" id="WP_205017425.1">
    <property type="nucleotide sequence ID" value="NZ_JAFBEI010000027.1"/>
</dbReference>
<keyword evidence="2" id="KW-1185">Reference proteome</keyword>
<dbReference type="Proteomes" id="UP000809081">
    <property type="component" value="Unassembled WGS sequence"/>
</dbReference>
<comment type="caution">
    <text evidence="1">The sequence shown here is derived from an EMBL/GenBank/DDBJ whole genome shotgun (WGS) entry which is preliminary data.</text>
</comment>
<dbReference type="Gene3D" id="3.30.1490.390">
    <property type="match status" value="1"/>
</dbReference>
<sequence length="70" mass="8079">MLDIHYIVNQSEKSISFNSVDDFVMQQNREVPTLQDFVIVSSVTLDGTELPEFSGKRLDTVYNYFSQNNN</sequence>
<name>A0ABS2PMP6_9STRE</name>
<organism evidence="1 2">
    <name type="scientific">Streptococcus saliviloxodontae</name>
    <dbReference type="NCBI Taxonomy" id="1349416"/>
    <lineage>
        <taxon>Bacteria</taxon>
        <taxon>Bacillati</taxon>
        <taxon>Bacillota</taxon>
        <taxon>Bacilli</taxon>
        <taxon>Lactobacillales</taxon>
        <taxon>Streptococcaceae</taxon>
        <taxon>Streptococcus</taxon>
    </lineage>
</organism>
<evidence type="ECO:0008006" key="3">
    <source>
        <dbReference type="Google" id="ProtNLM"/>
    </source>
</evidence>
<evidence type="ECO:0000313" key="2">
    <source>
        <dbReference type="Proteomes" id="UP000809081"/>
    </source>
</evidence>
<evidence type="ECO:0000313" key="1">
    <source>
        <dbReference type="EMBL" id="MBM7636552.1"/>
    </source>
</evidence>
<reference evidence="1 2" key="1">
    <citation type="submission" date="2021-01" db="EMBL/GenBank/DDBJ databases">
        <title>Genomic Encyclopedia of Type Strains, Phase IV (KMG-IV): sequencing the most valuable type-strain genomes for metagenomic binning, comparative biology and taxonomic classification.</title>
        <authorList>
            <person name="Goeker M."/>
        </authorList>
    </citation>
    <scope>NUCLEOTIDE SEQUENCE [LARGE SCALE GENOMIC DNA]</scope>
    <source>
        <strain evidence="1 2">DSM 27513</strain>
    </source>
</reference>
<accession>A0ABS2PMP6</accession>
<proteinExistence type="predicted"/>
<gene>
    <name evidence="1" type="ORF">JOC31_001376</name>
</gene>
<dbReference type="EMBL" id="JAFBEI010000027">
    <property type="protein sequence ID" value="MBM7636552.1"/>
    <property type="molecule type" value="Genomic_DNA"/>
</dbReference>